<name>A0A839EZ29_9GAMM</name>
<dbReference type="InterPro" id="IPR016181">
    <property type="entry name" value="Acyl_CoA_acyltransferase"/>
</dbReference>
<evidence type="ECO:0008006" key="3">
    <source>
        <dbReference type="Google" id="ProtNLM"/>
    </source>
</evidence>
<keyword evidence="2" id="KW-1185">Reference proteome</keyword>
<dbReference type="RefSeq" id="WP_259392938.1">
    <property type="nucleotide sequence ID" value="NZ_JACGXL010000002.1"/>
</dbReference>
<dbReference type="AlphaFoldDB" id="A0A839EZ29"/>
<gene>
    <name evidence="1" type="ORF">FHW12_001820</name>
</gene>
<proteinExistence type="predicted"/>
<evidence type="ECO:0000313" key="2">
    <source>
        <dbReference type="Proteomes" id="UP000550401"/>
    </source>
</evidence>
<sequence>MAVRRATDADFDAMWRIFRAVTATGDALPFAEGFDRDTFRLHWFGSQPAYVALADDAIVGMYKMGANHPDLGSHIASATYVVSPAV</sequence>
<dbReference type="Gene3D" id="3.40.630.30">
    <property type="match status" value="1"/>
</dbReference>
<dbReference type="EMBL" id="JACGXL010000002">
    <property type="protein sequence ID" value="MBA8887606.1"/>
    <property type="molecule type" value="Genomic_DNA"/>
</dbReference>
<reference evidence="1 2" key="1">
    <citation type="submission" date="2020-07" db="EMBL/GenBank/DDBJ databases">
        <title>Genomic Encyclopedia of Type Strains, Phase IV (KMG-V): Genome sequencing to study the core and pangenomes of soil and plant-associated prokaryotes.</title>
        <authorList>
            <person name="Whitman W."/>
        </authorList>
    </citation>
    <scope>NUCLEOTIDE SEQUENCE [LARGE SCALE GENOMIC DNA]</scope>
    <source>
        <strain evidence="1 2">RH2WT43</strain>
    </source>
</reference>
<comment type="caution">
    <text evidence="1">The sequence shown here is derived from an EMBL/GenBank/DDBJ whole genome shotgun (WGS) entry which is preliminary data.</text>
</comment>
<dbReference type="Proteomes" id="UP000550401">
    <property type="component" value="Unassembled WGS sequence"/>
</dbReference>
<dbReference type="SUPFAM" id="SSF55729">
    <property type="entry name" value="Acyl-CoA N-acyltransferases (Nat)"/>
    <property type="match status" value="1"/>
</dbReference>
<accession>A0A839EZ29</accession>
<evidence type="ECO:0000313" key="1">
    <source>
        <dbReference type="EMBL" id="MBA8887606.1"/>
    </source>
</evidence>
<protein>
    <recommendedName>
        <fullName evidence="3">GNAT family N-acetyltransferase</fullName>
    </recommendedName>
</protein>
<organism evidence="1 2">
    <name type="scientific">Dokdonella fugitiva</name>
    <dbReference type="NCBI Taxonomy" id="328517"/>
    <lineage>
        <taxon>Bacteria</taxon>
        <taxon>Pseudomonadati</taxon>
        <taxon>Pseudomonadota</taxon>
        <taxon>Gammaproteobacteria</taxon>
        <taxon>Lysobacterales</taxon>
        <taxon>Rhodanobacteraceae</taxon>
        <taxon>Dokdonella</taxon>
    </lineage>
</organism>